<protein>
    <submittedName>
        <fullName evidence="1">Uncharacterized protein</fullName>
    </submittedName>
</protein>
<dbReference type="Proteomes" id="UP001195483">
    <property type="component" value="Unassembled WGS sequence"/>
</dbReference>
<reference evidence="1" key="1">
    <citation type="journal article" date="2021" name="Genome Biol. Evol.">
        <title>A High-Quality Reference Genome for a Parasitic Bivalve with Doubly Uniparental Inheritance (Bivalvia: Unionida).</title>
        <authorList>
            <person name="Smith C.H."/>
        </authorList>
    </citation>
    <scope>NUCLEOTIDE SEQUENCE</scope>
    <source>
        <strain evidence="1">CHS0354</strain>
    </source>
</reference>
<accession>A0AAE0T405</accession>
<comment type="caution">
    <text evidence="1">The sequence shown here is derived from an EMBL/GenBank/DDBJ whole genome shotgun (WGS) entry which is preliminary data.</text>
</comment>
<dbReference type="EMBL" id="JAEAOA010002305">
    <property type="protein sequence ID" value="KAK3602959.1"/>
    <property type="molecule type" value="Genomic_DNA"/>
</dbReference>
<name>A0AAE0T405_9BIVA</name>
<reference evidence="1" key="3">
    <citation type="submission" date="2023-05" db="EMBL/GenBank/DDBJ databases">
        <authorList>
            <person name="Smith C.H."/>
        </authorList>
    </citation>
    <scope>NUCLEOTIDE SEQUENCE</scope>
    <source>
        <strain evidence="1">CHS0354</strain>
        <tissue evidence="1">Mantle</tissue>
    </source>
</reference>
<reference evidence="1" key="2">
    <citation type="journal article" date="2021" name="Genome Biol. Evol.">
        <title>Developing a high-quality reference genome for a parasitic bivalve with doubly uniparental inheritance (Bivalvia: Unionida).</title>
        <authorList>
            <person name="Smith C.H."/>
        </authorList>
    </citation>
    <scope>NUCLEOTIDE SEQUENCE</scope>
    <source>
        <strain evidence="1">CHS0354</strain>
        <tissue evidence="1">Mantle</tissue>
    </source>
</reference>
<proteinExistence type="predicted"/>
<organism evidence="1 2">
    <name type="scientific">Potamilus streckersoni</name>
    <dbReference type="NCBI Taxonomy" id="2493646"/>
    <lineage>
        <taxon>Eukaryota</taxon>
        <taxon>Metazoa</taxon>
        <taxon>Spiralia</taxon>
        <taxon>Lophotrochozoa</taxon>
        <taxon>Mollusca</taxon>
        <taxon>Bivalvia</taxon>
        <taxon>Autobranchia</taxon>
        <taxon>Heteroconchia</taxon>
        <taxon>Palaeoheterodonta</taxon>
        <taxon>Unionida</taxon>
        <taxon>Unionoidea</taxon>
        <taxon>Unionidae</taxon>
        <taxon>Ambleminae</taxon>
        <taxon>Lampsilini</taxon>
        <taxon>Potamilus</taxon>
    </lineage>
</organism>
<sequence>MNESNARKQIIGQVEARTDGMVPKACSDTCFDKSTSLSEKVHVQRVLDYRVYNVYGQGLFDSNI</sequence>
<gene>
    <name evidence="1" type="ORF">CHS0354_039383</name>
</gene>
<dbReference type="AlphaFoldDB" id="A0AAE0T405"/>
<keyword evidence="2" id="KW-1185">Reference proteome</keyword>
<evidence type="ECO:0000313" key="2">
    <source>
        <dbReference type="Proteomes" id="UP001195483"/>
    </source>
</evidence>
<evidence type="ECO:0000313" key="1">
    <source>
        <dbReference type="EMBL" id="KAK3602959.1"/>
    </source>
</evidence>